<accession>A0ABN6FT07</accession>
<evidence type="ECO:0000256" key="1">
    <source>
        <dbReference type="SAM" id="SignalP"/>
    </source>
</evidence>
<dbReference type="Proteomes" id="UP000681317">
    <property type="component" value="Chromosome"/>
</dbReference>
<sequence length="264" mass="28566">MKRRFRPLPLVLSALLAGVCALAPAVAQVAAPATTATPATTAPAPVVESHALVPFLATYAVFRDGKPLGDATLQLVALDNARWRVDLRIDATHGLIGIAGVNLQQSTLFDVAGTQYRPLTQSSVRKVVFSKKVITGVYDWSAQAAHWTGDLKKTRRTAVALQPGDMSGLLINLAVLRDAVPGTTLHYRFVDEGRARDQQYVVAAQRESQAVDELSYNAMRVDRVRAGGEATTLWVVEGVPSPIRILQQDDDGAIDLRLVDYKES</sequence>
<evidence type="ECO:0000313" key="3">
    <source>
        <dbReference type="Proteomes" id="UP000681317"/>
    </source>
</evidence>
<keyword evidence="3" id="KW-1185">Reference proteome</keyword>
<proteinExistence type="predicted"/>
<feature type="signal peptide" evidence="1">
    <location>
        <begin position="1"/>
        <end position="27"/>
    </location>
</feature>
<evidence type="ECO:0000313" key="2">
    <source>
        <dbReference type="EMBL" id="BCT92842.1"/>
    </source>
</evidence>
<keyword evidence="1" id="KW-0732">Signal</keyword>
<name>A0ABN6FT07_9GAMM</name>
<dbReference type="InterPro" id="IPR021457">
    <property type="entry name" value="DUF3108"/>
</dbReference>
<dbReference type="Pfam" id="PF11306">
    <property type="entry name" value="DUF3108"/>
    <property type="match status" value="1"/>
</dbReference>
<dbReference type="EMBL" id="AP024545">
    <property type="protein sequence ID" value="BCT92842.1"/>
    <property type="molecule type" value="Genomic_DNA"/>
</dbReference>
<protein>
    <recommendedName>
        <fullName evidence="4">DUF3108 domain-containing protein</fullName>
    </recommendedName>
</protein>
<gene>
    <name evidence="2" type="ORF">LYSCAS_18660</name>
</gene>
<dbReference type="RefSeq" id="WP_244858497.1">
    <property type="nucleotide sequence ID" value="NZ_AP024545.1"/>
</dbReference>
<reference evidence="2 3" key="1">
    <citation type="submission" date="2021-03" db="EMBL/GenBank/DDBJ databases">
        <title>Complete Genome Sequences of Two Lysobacter Strains Isolated from Sea Water (Lysobacter caseinilyticus) and Soil (Lysobacter helvus) in South Korea.</title>
        <authorList>
            <person name="Watanabe Y."/>
            <person name="Arakawa K."/>
        </authorList>
    </citation>
    <scope>NUCLEOTIDE SEQUENCE [LARGE SCALE GENOMIC DNA]</scope>
    <source>
        <strain evidence="2 3">KVB24</strain>
    </source>
</reference>
<organism evidence="2 3">
    <name type="scientific">Noviluteimonas caseinilytica</name>
    <dbReference type="NCBI Taxonomy" id="2675101"/>
    <lineage>
        <taxon>Bacteria</taxon>
        <taxon>Pseudomonadati</taxon>
        <taxon>Pseudomonadota</taxon>
        <taxon>Gammaproteobacteria</taxon>
        <taxon>Lysobacterales</taxon>
        <taxon>Lysobacteraceae</taxon>
        <taxon>Noviluteimonas</taxon>
    </lineage>
</organism>
<feature type="chain" id="PRO_5046215509" description="DUF3108 domain-containing protein" evidence="1">
    <location>
        <begin position="28"/>
        <end position="264"/>
    </location>
</feature>
<evidence type="ECO:0008006" key="4">
    <source>
        <dbReference type="Google" id="ProtNLM"/>
    </source>
</evidence>